<keyword evidence="1" id="KW-0472">Membrane</keyword>
<protein>
    <recommendedName>
        <fullName evidence="4">Membrane-bound metal-dependent hydrolase</fullName>
    </recommendedName>
</protein>
<feature type="transmembrane region" description="Helical" evidence="1">
    <location>
        <begin position="24"/>
        <end position="43"/>
    </location>
</feature>
<dbReference type="EMBL" id="CP003620">
    <property type="protein sequence ID" value="AFZ12748.1"/>
    <property type="molecule type" value="Genomic_DNA"/>
</dbReference>
<evidence type="ECO:0000313" key="3">
    <source>
        <dbReference type="Proteomes" id="UP000010472"/>
    </source>
</evidence>
<dbReference type="KEGG" id="cep:Cri9333_1864"/>
<dbReference type="OrthoDB" id="7631418at2"/>
<gene>
    <name evidence="2" type="ORF">Cri9333_1864</name>
</gene>
<dbReference type="RefSeq" id="WP_015202865.1">
    <property type="nucleotide sequence ID" value="NC_019753.1"/>
</dbReference>
<evidence type="ECO:0000256" key="1">
    <source>
        <dbReference type="SAM" id="Phobius"/>
    </source>
</evidence>
<dbReference type="AlphaFoldDB" id="K9VXA6"/>
<feature type="transmembrane region" description="Helical" evidence="1">
    <location>
        <begin position="64"/>
        <end position="88"/>
    </location>
</feature>
<name>K9VXA6_9CYAN</name>
<dbReference type="HOGENOM" id="CLU_1420826_0_0_3"/>
<sequence>MNTPSHAIINLAILGQFYRPQSNLAIVFGAILADIPIFIFYLWSRFIERIPAEEIWSKAYYQPFWQNIIATFHSIPLAVIGIIIAHYLGWEPMKVIFISLVLHSLGDLPVHNDDAHRHFFPFSNYRFISPISYWDVTKHSRIVSLVERLLVLASTIYAFPLVHSYIGKGLMIVVNVFYFITSLYFYAIK</sequence>
<keyword evidence="3" id="KW-1185">Reference proteome</keyword>
<organism evidence="2 3">
    <name type="scientific">Crinalium epipsammum PCC 9333</name>
    <dbReference type="NCBI Taxonomy" id="1173022"/>
    <lineage>
        <taxon>Bacteria</taxon>
        <taxon>Bacillati</taxon>
        <taxon>Cyanobacteriota</taxon>
        <taxon>Cyanophyceae</taxon>
        <taxon>Gomontiellales</taxon>
        <taxon>Gomontiellaceae</taxon>
        <taxon>Crinalium</taxon>
    </lineage>
</organism>
<accession>K9VXA6</accession>
<dbReference type="Proteomes" id="UP000010472">
    <property type="component" value="Chromosome"/>
</dbReference>
<reference evidence="2 3" key="1">
    <citation type="submission" date="2012-06" db="EMBL/GenBank/DDBJ databases">
        <title>Finished chromosome of genome of Crinalium epipsammum PCC 9333.</title>
        <authorList>
            <consortium name="US DOE Joint Genome Institute"/>
            <person name="Gugger M."/>
            <person name="Coursin T."/>
            <person name="Rippka R."/>
            <person name="Tandeau De Marsac N."/>
            <person name="Huntemann M."/>
            <person name="Wei C.-L."/>
            <person name="Han J."/>
            <person name="Detter J.C."/>
            <person name="Han C."/>
            <person name="Tapia R."/>
            <person name="Davenport K."/>
            <person name="Daligault H."/>
            <person name="Erkkila T."/>
            <person name="Gu W."/>
            <person name="Munk A.C.C."/>
            <person name="Teshima H."/>
            <person name="Xu Y."/>
            <person name="Chain P."/>
            <person name="Chen A."/>
            <person name="Krypides N."/>
            <person name="Mavromatis K."/>
            <person name="Markowitz V."/>
            <person name="Szeto E."/>
            <person name="Ivanova N."/>
            <person name="Mikhailova N."/>
            <person name="Ovchinnikova G."/>
            <person name="Pagani I."/>
            <person name="Pati A."/>
            <person name="Goodwin L."/>
            <person name="Peters L."/>
            <person name="Pitluck S."/>
            <person name="Woyke T."/>
            <person name="Kerfeld C."/>
        </authorList>
    </citation>
    <scope>NUCLEOTIDE SEQUENCE [LARGE SCALE GENOMIC DNA]</scope>
    <source>
        <strain evidence="2 3">PCC 9333</strain>
    </source>
</reference>
<dbReference type="STRING" id="1173022.Cri9333_1864"/>
<keyword evidence="1" id="KW-0812">Transmembrane</keyword>
<keyword evidence="1" id="KW-1133">Transmembrane helix</keyword>
<dbReference type="PATRIC" id="fig|1173022.3.peg.2012"/>
<evidence type="ECO:0000313" key="2">
    <source>
        <dbReference type="EMBL" id="AFZ12748.1"/>
    </source>
</evidence>
<proteinExistence type="predicted"/>
<feature type="transmembrane region" description="Helical" evidence="1">
    <location>
        <begin position="169"/>
        <end position="188"/>
    </location>
</feature>
<dbReference type="eggNOG" id="ENOG5032MSX">
    <property type="taxonomic scope" value="Bacteria"/>
</dbReference>
<evidence type="ECO:0008006" key="4">
    <source>
        <dbReference type="Google" id="ProtNLM"/>
    </source>
</evidence>